<evidence type="ECO:0000313" key="3">
    <source>
        <dbReference type="Proteomes" id="UP000254569"/>
    </source>
</evidence>
<accession>A0A379M0P3</accession>
<sequence length="339" mass="36825">MAGGKDDMSGLQQVGDGVWAFVRTPGGWGEANTGLIVSPGSASLVVDTVWDVEWARRIAEVQTPLVADAPITDVVNTHSDGDHWWGNDTLPSDTRIITSAAALDAMREDLPPRALTVLAGTGSLIRRLPGPIGAAGAYMARVRGDARFPRRTPRMPDTTFTTSLSLEIGGRVVELEQLGPCHTAGDLVARVPDAGVVFTGDLLFIGSTPILWHGPLDNWLSALDRLLGWDAAVYVPGHGPTCGAAEIRALRDYWLWLRDAAHDHYRAGLTPLETARMLVRTRDFDAWRHWESPERIALSLSTLFDQWNGNPPAPPTVRRRAAAFVTAETLLREGTFEAS</sequence>
<keyword evidence="3" id="KW-1185">Reference proteome</keyword>
<dbReference type="PANTHER" id="PTHR42951">
    <property type="entry name" value="METALLO-BETA-LACTAMASE DOMAIN-CONTAINING"/>
    <property type="match status" value="1"/>
</dbReference>
<dbReference type="Proteomes" id="UP000254569">
    <property type="component" value="Unassembled WGS sequence"/>
</dbReference>
<dbReference type="OrthoDB" id="2273115at2"/>
<reference evidence="2 3" key="1">
    <citation type="submission" date="2018-06" db="EMBL/GenBank/DDBJ databases">
        <authorList>
            <consortium name="Pathogen Informatics"/>
            <person name="Doyle S."/>
        </authorList>
    </citation>
    <scope>NUCLEOTIDE SEQUENCE [LARGE SCALE GENOMIC DNA]</scope>
    <source>
        <strain evidence="2 3">NCTC13296</strain>
    </source>
</reference>
<dbReference type="Gene3D" id="3.60.15.10">
    <property type="entry name" value="Ribonuclease Z/Hydroxyacylglutathione hydrolase-like"/>
    <property type="match status" value="1"/>
</dbReference>
<dbReference type="AlphaFoldDB" id="A0A379M0P3"/>
<dbReference type="EMBL" id="UGVI01000001">
    <property type="protein sequence ID" value="SUE15870.1"/>
    <property type="molecule type" value="Genomic_DNA"/>
</dbReference>
<name>A0A379M0P3_9NOCA</name>
<dbReference type="InterPro" id="IPR001279">
    <property type="entry name" value="Metallo-B-lactamas"/>
</dbReference>
<dbReference type="InterPro" id="IPR050855">
    <property type="entry name" value="NDM-1-like"/>
</dbReference>
<evidence type="ECO:0000259" key="1">
    <source>
        <dbReference type="SMART" id="SM00849"/>
    </source>
</evidence>
<proteinExistence type="predicted"/>
<dbReference type="Pfam" id="PF00753">
    <property type="entry name" value="Lactamase_B"/>
    <property type="match status" value="1"/>
</dbReference>
<dbReference type="SUPFAM" id="SSF56281">
    <property type="entry name" value="Metallo-hydrolase/oxidoreductase"/>
    <property type="match status" value="1"/>
</dbReference>
<dbReference type="CDD" id="cd16282">
    <property type="entry name" value="metallo-hydrolase-like_MBL-fold"/>
    <property type="match status" value="1"/>
</dbReference>
<evidence type="ECO:0000313" key="2">
    <source>
        <dbReference type="EMBL" id="SUE15870.1"/>
    </source>
</evidence>
<dbReference type="InterPro" id="IPR036866">
    <property type="entry name" value="RibonucZ/Hydroxyglut_hydro"/>
</dbReference>
<organism evidence="2 3">
    <name type="scientific">Rhodococcus gordoniae</name>
    <dbReference type="NCBI Taxonomy" id="223392"/>
    <lineage>
        <taxon>Bacteria</taxon>
        <taxon>Bacillati</taxon>
        <taxon>Actinomycetota</taxon>
        <taxon>Actinomycetes</taxon>
        <taxon>Mycobacteriales</taxon>
        <taxon>Nocardiaceae</taxon>
        <taxon>Rhodococcus</taxon>
    </lineage>
</organism>
<dbReference type="PANTHER" id="PTHR42951:SF4">
    <property type="entry name" value="ACYL-COENZYME A THIOESTERASE MBLAC2"/>
    <property type="match status" value="1"/>
</dbReference>
<protein>
    <submittedName>
        <fullName evidence="2">Metallo-beta-lactamase superfamily</fullName>
    </submittedName>
</protein>
<dbReference type="SMART" id="SM00849">
    <property type="entry name" value="Lactamase_B"/>
    <property type="match status" value="1"/>
</dbReference>
<feature type="domain" description="Metallo-beta-lactamase" evidence="1">
    <location>
        <begin position="30"/>
        <end position="238"/>
    </location>
</feature>
<gene>
    <name evidence="2" type="ORF">NCTC13296_02734</name>
</gene>